<gene>
    <name evidence="1" type="ORF">IMG5_125100</name>
</gene>
<dbReference type="GeneID" id="14906822"/>
<dbReference type="Proteomes" id="UP000008983">
    <property type="component" value="Unassembled WGS sequence"/>
</dbReference>
<reference evidence="1 2" key="1">
    <citation type="submission" date="2011-07" db="EMBL/GenBank/DDBJ databases">
        <authorList>
            <person name="Coyne R."/>
            <person name="Brami D."/>
            <person name="Johnson J."/>
            <person name="Hostetler J."/>
            <person name="Hannick L."/>
            <person name="Clark T."/>
            <person name="Cassidy-Hanley D."/>
            <person name="Inman J."/>
        </authorList>
    </citation>
    <scope>NUCLEOTIDE SEQUENCE [LARGE SCALE GENOMIC DNA]</scope>
    <source>
        <strain evidence="1 2">G5</strain>
    </source>
</reference>
<sequence length="123" mass="15197">MASQRLDNLQKIVSDRVYLLQAYLVYFRRKKFRNLLMFIGNQLRLISLKCLFEKSYGILTFHQYGKYQWVFQIILRMQRSWEIYYGYLYLKMDYLGCQNNLQNVWTGRDFSGYIVEYFQILEY</sequence>
<evidence type="ECO:0000313" key="2">
    <source>
        <dbReference type="Proteomes" id="UP000008983"/>
    </source>
</evidence>
<dbReference type="InParanoid" id="G0QVP7"/>
<proteinExistence type="predicted"/>
<protein>
    <submittedName>
        <fullName evidence="1">Uncharacterized protein</fullName>
    </submittedName>
</protein>
<dbReference type="RefSeq" id="XP_004032295.1">
    <property type="nucleotide sequence ID" value="XM_004032247.1"/>
</dbReference>
<organism evidence="1 2">
    <name type="scientific">Ichthyophthirius multifiliis</name>
    <name type="common">White spot disease agent</name>
    <name type="synonym">Ich</name>
    <dbReference type="NCBI Taxonomy" id="5932"/>
    <lineage>
        <taxon>Eukaryota</taxon>
        <taxon>Sar</taxon>
        <taxon>Alveolata</taxon>
        <taxon>Ciliophora</taxon>
        <taxon>Intramacronucleata</taxon>
        <taxon>Oligohymenophorea</taxon>
        <taxon>Hymenostomatida</taxon>
        <taxon>Ophryoglenina</taxon>
        <taxon>Ichthyophthirius</taxon>
    </lineage>
</organism>
<evidence type="ECO:0000313" key="1">
    <source>
        <dbReference type="EMBL" id="EGR30708.1"/>
    </source>
</evidence>
<name>G0QVP7_ICHMU</name>
<keyword evidence="2" id="KW-1185">Reference proteome</keyword>
<accession>G0QVP7</accession>
<dbReference type="AlphaFoldDB" id="G0QVP7"/>
<dbReference type="EMBL" id="GL983951">
    <property type="protein sequence ID" value="EGR30708.1"/>
    <property type="molecule type" value="Genomic_DNA"/>
</dbReference>